<evidence type="ECO:0000256" key="2">
    <source>
        <dbReference type="ARBA" id="ARBA00022777"/>
    </source>
</evidence>
<dbReference type="Pfam" id="PF00072">
    <property type="entry name" value="Response_reg"/>
    <property type="match status" value="1"/>
</dbReference>
<name>A0A2R5GV55_9STRA</name>
<evidence type="ECO:0000259" key="4">
    <source>
        <dbReference type="PROSITE" id="PS50110"/>
    </source>
</evidence>
<dbReference type="Pfam" id="PF01590">
    <property type="entry name" value="GAF"/>
    <property type="match status" value="1"/>
</dbReference>
<comment type="caution">
    <text evidence="5">The sequence shown here is derived from an EMBL/GenBank/DDBJ whole genome shotgun (WGS) entry which is preliminary data.</text>
</comment>
<dbReference type="OrthoDB" id="303614at2759"/>
<gene>
    <name evidence="5" type="ORF">FCC1311_106692</name>
</gene>
<dbReference type="InterPro" id="IPR001789">
    <property type="entry name" value="Sig_transdc_resp-reg_receiver"/>
</dbReference>
<dbReference type="PANTHER" id="PTHR43102">
    <property type="entry name" value="SLR1143 PROTEIN"/>
    <property type="match status" value="1"/>
</dbReference>
<keyword evidence="3" id="KW-0597">Phosphoprotein</keyword>
<dbReference type="Gene3D" id="3.30.450.40">
    <property type="match status" value="1"/>
</dbReference>
<organism evidence="5 6">
    <name type="scientific">Hondaea fermentalgiana</name>
    <dbReference type="NCBI Taxonomy" id="2315210"/>
    <lineage>
        <taxon>Eukaryota</taxon>
        <taxon>Sar</taxon>
        <taxon>Stramenopiles</taxon>
        <taxon>Bigyra</taxon>
        <taxon>Labyrinthulomycetes</taxon>
        <taxon>Thraustochytrida</taxon>
        <taxon>Thraustochytriidae</taxon>
        <taxon>Hondaea</taxon>
    </lineage>
</organism>
<reference evidence="5 6" key="1">
    <citation type="submission" date="2017-12" db="EMBL/GenBank/DDBJ databases">
        <title>Sequencing, de novo assembly and annotation of complete genome of a new Thraustochytrid species, strain FCC1311.</title>
        <authorList>
            <person name="Sedici K."/>
            <person name="Godart F."/>
            <person name="Aiese Cigliano R."/>
            <person name="Sanseverino W."/>
            <person name="Barakat M."/>
            <person name="Ortet P."/>
            <person name="Marechal E."/>
            <person name="Cagnac O."/>
            <person name="Amato A."/>
        </authorList>
    </citation>
    <scope>NUCLEOTIDE SEQUENCE [LARGE SCALE GENOMIC DNA]</scope>
</reference>
<dbReference type="CDD" id="cd17546">
    <property type="entry name" value="REC_hyHK_CKI1_RcsC-like"/>
    <property type="match status" value="1"/>
</dbReference>
<dbReference type="InterPro" id="IPR003018">
    <property type="entry name" value="GAF"/>
</dbReference>
<dbReference type="SMART" id="SM00448">
    <property type="entry name" value="REC"/>
    <property type="match status" value="1"/>
</dbReference>
<dbReference type="Proteomes" id="UP000241890">
    <property type="component" value="Unassembled WGS sequence"/>
</dbReference>
<proteinExistence type="predicted"/>
<dbReference type="EMBL" id="BEYU01000195">
    <property type="protein sequence ID" value="GBG34445.1"/>
    <property type="molecule type" value="Genomic_DNA"/>
</dbReference>
<accession>A0A2R5GV55</accession>
<dbReference type="Gene3D" id="3.40.50.2300">
    <property type="match status" value="1"/>
</dbReference>
<evidence type="ECO:0000313" key="6">
    <source>
        <dbReference type="Proteomes" id="UP000241890"/>
    </source>
</evidence>
<evidence type="ECO:0000313" key="5">
    <source>
        <dbReference type="EMBL" id="GBG34445.1"/>
    </source>
</evidence>
<evidence type="ECO:0000256" key="3">
    <source>
        <dbReference type="PROSITE-ProRule" id="PRU00169"/>
    </source>
</evidence>
<keyword evidence="1" id="KW-0808">Transferase</keyword>
<dbReference type="PANTHER" id="PTHR43102:SF2">
    <property type="entry name" value="GAF DOMAIN-CONTAINING PROTEIN"/>
    <property type="match status" value="1"/>
</dbReference>
<feature type="modified residue" description="4-aspartylphosphate" evidence="3">
    <location>
        <position position="623"/>
    </location>
</feature>
<dbReference type="GO" id="GO:0016301">
    <property type="term" value="F:kinase activity"/>
    <property type="evidence" value="ECO:0007669"/>
    <property type="project" value="UniProtKB-KW"/>
</dbReference>
<dbReference type="PROSITE" id="PS50110">
    <property type="entry name" value="RESPONSE_REGULATORY"/>
    <property type="match status" value="1"/>
</dbReference>
<protein>
    <submittedName>
        <fullName evidence="5">Histidine kinase 3</fullName>
    </submittedName>
</protein>
<dbReference type="SUPFAM" id="SSF52172">
    <property type="entry name" value="CheY-like"/>
    <property type="match status" value="1"/>
</dbReference>
<sequence>MSDAEEARADALAKGYPICDLEQERLDLLRDLEVLDSDGDRAFDQMTQLACLVFDCPIALVSMMDTNRQWFLSHTGLAVKETPRELAFCNHPIAEAANGRKQWPFVVWNAEEDERFSSNALVTGFPDIRFYAGVPLVLDKSRNLAVGTLCLLDNTPRNETSFTSGDQEKLAAMADVVVDILVGLKKRQSISRKLQRQTMINMGHQMLNPLHALRDVTSLIRKEENIQPALLQGLEHSVDQLTSAIESAATMDVLSELQAKFTPTLFSPADVLRDLVNFYAPLVPRVRIEITNKLDVDGQVNRVRMQRTKFAKCIGHLFSIALRGVADVTEHAELDPAVAVAQRMKTSKAHMRLMVTLDLDPETKELKVSLFFNTGALPHVRLSSKGFSFVDSHLFVANKLAEQLGGKLETPTANDIVFGETKGDADAPEANTREAPCSIDASAVSAAAASKTATSSLGASLPTTSTRDPADIVCMSLRVPDPLVTSPSLDPVDFVPAMRKLADTVDSVSSEAGEISSLESCTSDDACETQICGHKHMCKTADVNKIAKLPRHDGICCEMQLKPAHGVTAYIVDDEPVNRMIMSRMLSKAGFQRRNIIAFADGDQVPLSLASGHKAEPDVCFVDIVMHRLNGDELCTRMRAAGWTCPIVAVTGNAIEEARLREIGFDEVVRKPFDASVIVRSLVSTARIEVCDVVL</sequence>
<keyword evidence="6" id="KW-1185">Reference proteome</keyword>
<feature type="domain" description="Response regulatory" evidence="4">
    <location>
        <begin position="568"/>
        <end position="686"/>
    </location>
</feature>
<dbReference type="InterPro" id="IPR011006">
    <property type="entry name" value="CheY-like_superfamily"/>
</dbReference>
<dbReference type="GO" id="GO:0000160">
    <property type="term" value="P:phosphorelay signal transduction system"/>
    <property type="evidence" value="ECO:0007669"/>
    <property type="project" value="InterPro"/>
</dbReference>
<dbReference type="InterPro" id="IPR029016">
    <property type="entry name" value="GAF-like_dom_sf"/>
</dbReference>
<dbReference type="SUPFAM" id="SSF55781">
    <property type="entry name" value="GAF domain-like"/>
    <property type="match status" value="1"/>
</dbReference>
<dbReference type="AlphaFoldDB" id="A0A2R5GV55"/>
<dbReference type="InParanoid" id="A0A2R5GV55"/>
<evidence type="ECO:0000256" key="1">
    <source>
        <dbReference type="ARBA" id="ARBA00022679"/>
    </source>
</evidence>
<keyword evidence="2 5" id="KW-0418">Kinase</keyword>